<gene>
    <name evidence="2" type="ORF">SEVIR_9G473400v2</name>
</gene>
<proteinExistence type="predicted"/>
<dbReference type="EMBL" id="CM016560">
    <property type="protein sequence ID" value="TKV97098.1"/>
    <property type="molecule type" value="Genomic_DNA"/>
</dbReference>
<evidence type="ECO:0000313" key="2">
    <source>
        <dbReference type="EMBL" id="TKV97098.1"/>
    </source>
</evidence>
<feature type="signal peptide" evidence="1">
    <location>
        <begin position="1"/>
        <end position="22"/>
    </location>
</feature>
<feature type="chain" id="PRO_5020760778" evidence="1">
    <location>
        <begin position="23"/>
        <end position="74"/>
    </location>
</feature>
<dbReference type="AlphaFoldDB" id="A0A4U6T9D0"/>
<sequence length="74" mass="7808">MTAKSRVAAVVFLVMCVVSAVASDSDKRPGNAAGGGFDCYTMCTTGCFSAGMTGEYCAMVCEEECTEDARKQWT</sequence>
<keyword evidence="1" id="KW-0732">Signal</keyword>
<evidence type="ECO:0000256" key="1">
    <source>
        <dbReference type="SAM" id="SignalP"/>
    </source>
</evidence>
<dbReference type="OMA" id="CAMVCEE"/>
<name>A0A4U6T9D0_SETVI</name>
<organism evidence="2 3">
    <name type="scientific">Setaria viridis</name>
    <name type="common">Green bristlegrass</name>
    <name type="synonym">Setaria italica subsp. viridis</name>
    <dbReference type="NCBI Taxonomy" id="4556"/>
    <lineage>
        <taxon>Eukaryota</taxon>
        <taxon>Viridiplantae</taxon>
        <taxon>Streptophyta</taxon>
        <taxon>Embryophyta</taxon>
        <taxon>Tracheophyta</taxon>
        <taxon>Spermatophyta</taxon>
        <taxon>Magnoliopsida</taxon>
        <taxon>Liliopsida</taxon>
        <taxon>Poales</taxon>
        <taxon>Poaceae</taxon>
        <taxon>PACMAD clade</taxon>
        <taxon>Panicoideae</taxon>
        <taxon>Panicodae</taxon>
        <taxon>Paniceae</taxon>
        <taxon>Cenchrinae</taxon>
        <taxon>Setaria</taxon>
    </lineage>
</organism>
<keyword evidence="3" id="KW-1185">Reference proteome</keyword>
<accession>A0A4U6T9D0</accession>
<dbReference type="Proteomes" id="UP000298652">
    <property type="component" value="Chromosome 9"/>
</dbReference>
<dbReference type="Gramene" id="TKV97098">
    <property type="protein sequence ID" value="TKV97098"/>
    <property type="gene ID" value="SEVIR_9G473400v2"/>
</dbReference>
<evidence type="ECO:0000313" key="3">
    <source>
        <dbReference type="Proteomes" id="UP000298652"/>
    </source>
</evidence>
<reference evidence="2" key="1">
    <citation type="submission" date="2019-03" db="EMBL/GenBank/DDBJ databases">
        <title>WGS assembly of Setaria viridis.</title>
        <authorList>
            <person name="Huang P."/>
            <person name="Jenkins J."/>
            <person name="Grimwood J."/>
            <person name="Barry K."/>
            <person name="Healey A."/>
            <person name="Mamidi S."/>
            <person name="Sreedasyam A."/>
            <person name="Shu S."/>
            <person name="Feldman M."/>
            <person name="Wu J."/>
            <person name="Yu Y."/>
            <person name="Chen C."/>
            <person name="Johnson J."/>
            <person name="Rokhsar D."/>
            <person name="Baxter I."/>
            <person name="Schmutz J."/>
            <person name="Brutnell T."/>
            <person name="Kellogg E."/>
        </authorList>
    </citation>
    <scope>NUCLEOTIDE SEQUENCE [LARGE SCALE GENOMIC DNA]</scope>
</reference>
<protein>
    <submittedName>
        <fullName evidence="2">Uncharacterized protein</fullName>
    </submittedName>
</protein>